<name>A0AB34JXF8_PRYPA</name>
<dbReference type="Pfam" id="PF13621">
    <property type="entry name" value="Cupin_8"/>
    <property type="match status" value="1"/>
</dbReference>
<reference evidence="3 4" key="1">
    <citation type="journal article" date="2024" name="Science">
        <title>Giant polyketide synthase enzymes in the biosynthesis of giant marine polyether toxins.</title>
        <authorList>
            <person name="Fallon T.R."/>
            <person name="Shende V.V."/>
            <person name="Wierzbicki I.H."/>
            <person name="Pendleton A.L."/>
            <person name="Watervoot N.F."/>
            <person name="Auber R.P."/>
            <person name="Gonzalez D.J."/>
            <person name="Wisecaver J.H."/>
            <person name="Moore B.S."/>
        </authorList>
    </citation>
    <scope>NUCLEOTIDE SEQUENCE [LARGE SCALE GENOMIC DNA]</scope>
    <source>
        <strain evidence="3 4">12B1</strain>
    </source>
</reference>
<dbReference type="SMART" id="SM00558">
    <property type="entry name" value="JmjC"/>
    <property type="match status" value="1"/>
</dbReference>
<evidence type="ECO:0000313" key="4">
    <source>
        <dbReference type="Proteomes" id="UP001515480"/>
    </source>
</evidence>
<organism evidence="3 4">
    <name type="scientific">Prymnesium parvum</name>
    <name type="common">Toxic golden alga</name>
    <dbReference type="NCBI Taxonomy" id="97485"/>
    <lineage>
        <taxon>Eukaryota</taxon>
        <taxon>Haptista</taxon>
        <taxon>Haptophyta</taxon>
        <taxon>Prymnesiophyceae</taxon>
        <taxon>Prymnesiales</taxon>
        <taxon>Prymnesiaceae</taxon>
        <taxon>Prymnesium</taxon>
    </lineage>
</organism>
<feature type="chain" id="PRO_5044253409" description="JmjC domain-containing protein" evidence="1">
    <location>
        <begin position="20"/>
        <end position="494"/>
    </location>
</feature>
<dbReference type="PROSITE" id="PS51184">
    <property type="entry name" value="JMJC"/>
    <property type="match status" value="1"/>
</dbReference>
<sequence length="494" mass="55514">MRLLILLCAAALVPAPFYPREEELPRRASCEAPLTPLISSAAAPAAVEHAALASAEPIARVRSASLSPSAAELIARRQPLLLHGTAVDTWPARVWTWDTLAARLDGEEFVGVARLAGGLYAPVDVKAALEPRLRYPAGLEAVNMSARAFFAAVERARPLHQGGTSRAAWRAAGDRLVHFSQVPPRMKPALEPQAWMYPPTDDSKTRLQYVWLSTPGVRTHTHFDSDPNLFVQLIGEKRFFLWAPNQTARMCPFPRLHPLWHKSRVDFEKPDLTIAPCEGYNKSHAFVADVGPGDVLYVPPYWWHTVETLGPSPSLSLSTLSRWPQLYIHLNAIYSHEFFFDSLQSYTSRLYGLRLFLTQLLRKAAGGEAGSENTFIATLVRQYTGFEDLFERDPDDEQKLCVLDERGTPTCRNCLGRTSFDVTIVWDEHLTQLPEDVRPTVLSEFIEEVTQFVVGTNKTLPFWEQCFKGQRFFLTKGDSKEHSELWTEASKEEG</sequence>
<dbReference type="Proteomes" id="UP001515480">
    <property type="component" value="Unassembled WGS sequence"/>
</dbReference>
<evidence type="ECO:0000256" key="1">
    <source>
        <dbReference type="SAM" id="SignalP"/>
    </source>
</evidence>
<comment type="caution">
    <text evidence="3">The sequence shown here is derived from an EMBL/GenBank/DDBJ whole genome shotgun (WGS) entry which is preliminary data.</text>
</comment>
<evidence type="ECO:0000313" key="3">
    <source>
        <dbReference type="EMBL" id="KAL1526384.1"/>
    </source>
</evidence>
<feature type="signal peptide" evidence="1">
    <location>
        <begin position="1"/>
        <end position="19"/>
    </location>
</feature>
<dbReference type="InterPro" id="IPR014710">
    <property type="entry name" value="RmlC-like_jellyroll"/>
</dbReference>
<gene>
    <name evidence="3" type="ORF">AB1Y20_015097</name>
</gene>
<evidence type="ECO:0000259" key="2">
    <source>
        <dbReference type="PROSITE" id="PS51184"/>
    </source>
</evidence>
<keyword evidence="1" id="KW-0732">Signal</keyword>
<accession>A0AB34JXF8</accession>
<dbReference type="PANTHER" id="PTHR12461">
    <property type="entry name" value="HYPOXIA-INDUCIBLE FACTOR 1 ALPHA INHIBITOR-RELATED"/>
    <property type="match status" value="1"/>
</dbReference>
<dbReference type="AlphaFoldDB" id="A0AB34JXF8"/>
<dbReference type="InterPro" id="IPR041667">
    <property type="entry name" value="Cupin_8"/>
</dbReference>
<feature type="domain" description="JmjC" evidence="2">
    <location>
        <begin position="187"/>
        <end position="336"/>
    </location>
</feature>
<dbReference type="PANTHER" id="PTHR12461:SF105">
    <property type="entry name" value="HYPOXIA-INDUCIBLE FACTOR 1-ALPHA INHIBITOR"/>
    <property type="match status" value="1"/>
</dbReference>
<dbReference type="Gene3D" id="2.60.120.10">
    <property type="entry name" value="Jelly Rolls"/>
    <property type="match status" value="1"/>
</dbReference>
<protein>
    <recommendedName>
        <fullName evidence="2">JmjC domain-containing protein</fullName>
    </recommendedName>
</protein>
<proteinExistence type="predicted"/>
<dbReference type="InterPro" id="IPR003347">
    <property type="entry name" value="JmjC_dom"/>
</dbReference>
<dbReference type="SUPFAM" id="SSF51197">
    <property type="entry name" value="Clavaminate synthase-like"/>
    <property type="match status" value="1"/>
</dbReference>
<dbReference type="EMBL" id="JBGBPQ010000003">
    <property type="protein sequence ID" value="KAL1526384.1"/>
    <property type="molecule type" value="Genomic_DNA"/>
</dbReference>
<keyword evidence="4" id="KW-1185">Reference proteome</keyword>